<keyword evidence="6" id="KW-0539">Nucleus</keyword>
<keyword evidence="3" id="KW-0479">Metal-binding</keyword>
<evidence type="ECO:0000313" key="9">
    <source>
        <dbReference type="Proteomes" id="UP000801492"/>
    </source>
</evidence>
<dbReference type="GO" id="GO:0005634">
    <property type="term" value="C:nucleus"/>
    <property type="evidence" value="ECO:0007669"/>
    <property type="project" value="UniProtKB-SubCell"/>
</dbReference>
<dbReference type="GO" id="GO:0016788">
    <property type="term" value="F:hydrolase activity, acting on ester bonds"/>
    <property type="evidence" value="ECO:0007669"/>
    <property type="project" value="TreeGrafter"/>
</dbReference>
<gene>
    <name evidence="8" type="ORF">ILUMI_22315</name>
</gene>
<dbReference type="PANTHER" id="PTHR13204">
    <property type="entry name" value="PTD012 PROTEIN"/>
    <property type="match status" value="1"/>
</dbReference>
<keyword evidence="5" id="KW-0862">Zinc</keyword>
<dbReference type="Proteomes" id="UP000801492">
    <property type="component" value="Unassembled WGS sequence"/>
</dbReference>
<evidence type="ECO:0000313" key="8">
    <source>
        <dbReference type="EMBL" id="KAF2883846.1"/>
    </source>
</evidence>
<evidence type="ECO:0000256" key="6">
    <source>
        <dbReference type="ARBA" id="ARBA00023242"/>
    </source>
</evidence>
<dbReference type="SUPFAM" id="SSF117856">
    <property type="entry name" value="AF0104/ALDC/Ptd012-like"/>
    <property type="match status" value="1"/>
</dbReference>
<feature type="domain" description="DUF1907" evidence="7">
    <location>
        <begin position="26"/>
        <end position="305"/>
    </location>
</feature>
<comment type="subcellular location">
    <subcellularLocation>
        <location evidence="1">Nucleus</location>
    </subcellularLocation>
</comment>
<keyword evidence="9" id="KW-1185">Reference proteome</keyword>
<dbReference type="Pfam" id="PF08925">
    <property type="entry name" value="DUF1907"/>
    <property type="match status" value="1"/>
</dbReference>
<keyword evidence="4" id="KW-0378">Hydrolase</keyword>
<dbReference type="CDD" id="cd17298">
    <property type="entry name" value="DUF1907"/>
    <property type="match status" value="1"/>
</dbReference>
<dbReference type="AlphaFoldDB" id="A0A8K0G2Q5"/>
<dbReference type="OrthoDB" id="5119241at2759"/>
<evidence type="ECO:0000256" key="3">
    <source>
        <dbReference type="ARBA" id="ARBA00022723"/>
    </source>
</evidence>
<protein>
    <recommendedName>
        <fullName evidence="7">DUF1907 domain-containing protein</fullName>
    </recommendedName>
</protein>
<dbReference type="SMART" id="SM01168">
    <property type="entry name" value="DUF1907"/>
    <property type="match status" value="1"/>
</dbReference>
<name>A0A8K0G2Q5_IGNLU</name>
<evidence type="ECO:0000256" key="5">
    <source>
        <dbReference type="ARBA" id="ARBA00022833"/>
    </source>
</evidence>
<accession>A0A8K0G2Q5</accession>
<evidence type="ECO:0000259" key="7">
    <source>
        <dbReference type="SMART" id="SM01168"/>
    </source>
</evidence>
<evidence type="ECO:0000256" key="1">
    <source>
        <dbReference type="ARBA" id="ARBA00004123"/>
    </source>
</evidence>
<proteinExistence type="predicted"/>
<organism evidence="8 9">
    <name type="scientific">Ignelater luminosus</name>
    <name type="common">Cucubano</name>
    <name type="synonym">Pyrophorus luminosus</name>
    <dbReference type="NCBI Taxonomy" id="2038154"/>
    <lineage>
        <taxon>Eukaryota</taxon>
        <taxon>Metazoa</taxon>
        <taxon>Ecdysozoa</taxon>
        <taxon>Arthropoda</taxon>
        <taxon>Hexapoda</taxon>
        <taxon>Insecta</taxon>
        <taxon>Pterygota</taxon>
        <taxon>Neoptera</taxon>
        <taxon>Endopterygota</taxon>
        <taxon>Coleoptera</taxon>
        <taxon>Polyphaga</taxon>
        <taxon>Elateriformia</taxon>
        <taxon>Elateroidea</taxon>
        <taxon>Elateridae</taxon>
        <taxon>Agrypninae</taxon>
        <taxon>Pyrophorini</taxon>
        <taxon>Ignelater</taxon>
    </lineage>
</organism>
<comment type="subunit">
    <text evidence="2">Monomer.</text>
</comment>
<dbReference type="PANTHER" id="PTHR13204:SF1">
    <property type="entry name" value="ESTER HYDROLASE C11ORF54"/>
    <property type="match status" value="1"/>
</dbReference>
<evidence type="ECO:0000256" key="4">
    <source>
        <dbReference type="ARBA" id="ARBA00022801"/>
    </source>
</evidence>
<comment type="caution">
    <text evidence="8">The sequence shown here is derived from an EMBL/GenBank/DDBJ whole genome shotgun (WGS) entry which is preliminary data.</text>
</comment>
<reference evidence="8" key="1">
    <citation type="submission" date="2019-08" db="EMBL/GenBank/DDBJ databases">
        <title>The genome of the North American firefly Photinus pyralis.</title>
        <authorList>
            <consortium name="Photinus pyralis genome working group"/>
            <person name="Fallon T.R."/>
            <person name="Sander Lower S.E."/>
            <person name="Weng J.-K."/>
        </authorList>
    </citation>
    <scope>NUCLEOTIDE SEQUENCE</scope>
    <source>
        <strain evidence="8">TRF0915ILg1</strain>
        <tissue evidence="8">Whole body</tissue>
    </source>
</reference>
<evidence type="ECO:0000256" key="2">
    <source>
        <dbReference type="ARBA" id="ARBA00011245"/>
    </source>
</evidence>
<dbReference type="InterPro" id="IPR015021">
    <property type="entry name" value="C11orf54_DUF1907"/>
</dbReference>
<sequence>MVLDSKTLPVEKKPLHVPPLQEIANVLNEALKSNFEEVQVEVVDCPDLTQQPFTLATKGLHGSPRLIEVGGPPYLLPLVQRDKVYDLQDIAKLADMNLATIIGAGAGPYPYAGVNCEGMMNLKIENGKVDQQTRIAKVNIKDGSAIQEQLPNNETRFALLANLFACEGNPGQVLKVHVKKRIGSNDFIKSMQTSLANHYGNKIVGLGGTFLLKEGKAKQHVMPDFSKTPLLSDDNVNEWLNFYNMSAPLIAVGTFVTGEYDLDLRLQHFHSFSHHGEGGHYHIDTTPDAVEYLGYFNTGEYIYRIDKPDPEKSHKLGRD</sequence>
<dbReference type="GO" id="GO:0008270">
    <property type="term" value="F:zinc ion binding"/>
    <property type="evidence" value="ECO:0007669"/>
    <property type="project" value="TreeGrafter"/>
</dbReference>
<dbReference type="EMBL" id="VTPC01090285">
    <property type="protein sequence ID" value="KAF2883846.1"/>
    <property type="molecule type" value="Genomic_DNA"/>
</dbReference>